<protein>
    <submittedName>
        <fullName evidence="1">7053_t:CDS:1</fullName>
    </submittedName>
</protein>
<feature type="non-terminal residue" evidence="1">
    <location>
        <position position="554"/>
    </location>
</feature>
<dbReference type="Proteomes" id="UP000789860">
    <property type="component" value="Unassembled WGS sequence"/>
</dbReference>
<dbReference type="EMBL" id="CAJVPM010009385">
    <property type="protein sequence ID" value="CAG8563728.1"/>
    <property type="molecule type" value="Genomic_DNA"/>
</dbReference>
<keyword evidence="2" id="KW-1185">Reference proteome</keyword>
<organism evidence="1 2">
    <name type="scientific">Scutellospora calospora</name>
    <dbReference type="NCBI Taxonomy" id="85575"/>
    <lineage>
        <taxon>Eukaryota</taxon>
        <taxon>Fungi</taxon>
        <taxon>Fungi incertae sedis</taxon>
        <taxon>Mucoromycota</taxon>
        <taxon>Glomeromycotina</taxon>
        <taxon>Glomeromycetes</taxon>
        <taxon>Diversisporales</taxon>
        <taxon>Gigasporaceae</taxon>
        <taxon>Scutellospora</taxon>
    </lineage>
</organism>
<name>A0ACA9M4P7_9GLOM</name>
<evidence type="ECO:0000313" key="2">
    <source>
        <dbReference type="Proteomes" id="UP000789860"/>
    </source>
</evidence>
<reference evidence="1" key="1">
    <citation type="submission" date="2021-06" db="EMBL/GenBank/DDBJ databases">
        <authorList>
            <person name="Kallberg Y."/>
            <person name="Tangrot J."/>
            <person name="Rosling A."/>
        </authorList>
    </citation>
    <scope>NUCLEOTIDE SEQUENCE</scope>
    <source>
        <strain evidence="1">AU212A</strain>
    </source>
</reference>
<proteinExistence type="predicted"/>
<accession>A0ACA9M4P7</accession>
<evidence type="ECO:0000313" key="1">
    <source>
        <dbReference type="EMBL" id="CAG8563728.1"/>
    </source>
</evidence>
<gene>
    <name evidence="1" type="ORF">SCALOS_LOCUS5602</name>
</gene>
<comment type="caution">
    <text evidence="1">The sequence shown here is derived from an EMBL/GenBank/DDBJ whole genome shotgun (WGS) entry which is preliminary data.</text>
</comment>
<sequence length="554" mass="64792">MDHSIVESGCDFDTFEEVRATIERYAMQTNIVIILGRMTKNPNNNSYIQVLFVCEKQGKYGEKNDEYTTKCTGYPFAIGINYRKHTKKFVITKSHLEHNYNICLDTTKFSTVVRKLDKDDLGLVEKLYDNRLRTKDIFSVLNSVSSRYIHKPDAYNAVSRQRKRKLQGLSEIELLFKTLRDDKSIVGNIALKDAYNNERDQNGEFIQAIFWAYHNSILEFSVGKDVLIIDATYKTNSIDRFGSTYPLAFALVYSETQEFYTYMYATWMPHKESWLAPYTKSNINLDIRSSQRVESLHSKLKGVENRITPIDKVFSVLWKQMTPYRHIIAIYLFHLHTYVPPNEVYQRWNVHNHAEIEHATSSHITQIFEQLLIYHYSAFSNLIQQASEYIIEHGEIPKLSQKNQTKTKAIFETISIKNTANCEKIQMPVIKCSCSQPPNNNHIRSADEDKENKMSLNKTVIKHTLYTSSQISQDMILQVHNPIGDSHCGFRSLAVAILKDEKRWQEIKITMRDYLVEREEMYGNILGYNFKQLMDILSYIKPECSQDYWFYTPE</sequence>